<proteinExistence type="inferred from homology"/>
<dbReference type="Proteomes" id="UP000284841">
    <property type="component" value="Unassembled WGS sequence"/>
</dbReference>
<keyword evidence="2" id="KW-1133">Transmembrane helix</keyword>
<dbReference type="PANTHER" id="PTHR22911">
    <property type="entry name" value="ACYL-MALONYL CONDENSING ENZYME-RELATED"/>
    <property type="match status" value="1"/>
</dbReference>
<evidence type="ECO:0000256" key="1">
    <source>
        <dbReference type="ARBA" id="ARBA00007362"/>
    </source>
</evidence>
<dbReference type="RefSeq" id="WP_118333641.1">
    <property type="nucleotide sequence ID" value="NZ_AP025567.1"/>
</dbReference>
<feature type="domain" description="EamA" evidence="3">
    <location>
        <begin position="6"/>
        <end position="138"/>
    </location>
</feature>
<name>A0A415E6W7_9FIRM</name>
<dbReference type="EMBL" id="QRMS01000001">
    <property type="protein sequence ID" value="RHJ89522.1"/>
    <property type="molecule type" value="Genomic_DNA"/>
</dbReference>
<keyword evidence="5" id="KW-1185">Reference proteome</keyword>
<feature type="transmembrane region" description="Helical" evidence="2">
    <location>
        <begin position="34"/>
        <end position="54"/>
    </location>
</feature>
<feature type="transmembrane region" description="Helical" evidence="2">
    <location>
        <begin position="124"/>
        <end position="144"/>
    </location>
</feature>
<dbReference type="AlphaFoldDB" id="A0A415E6W7"/>
<dbReference type="InterPro" id="IPR000620">
    <property type="entry name" value="EamA_dom"/>
</dbReference>
<dbReference type="GO" id="GO:0016020">
    <property type="term" value="C:membrane"/>
    <property type="evidence" value="ECO:0007669"/>
    <property type="project" value="InterPro"/>
</dbReference>
<feature type="transmembrane region" description="Helical" evidence="2">
    <location>
        <begin position="97"/>
        <end position="115"/>
    </location>
</feature>
<keyword evidence="2" id="KW-0472">Membrane</keyword>
<feature type="domain" description="EamA" evidence="3">
    <location>
        <begin position="149"/>
        <end position="280"/>
    </location>
</feature>
<evidence type="ECO:0000259" key="3">
    <source>
        <dbReference type="Pfam" id="PF00892"/>
    </source>
</evidence>
<comment type="similarity">
    <text evidence="1">Belongs to the EamA transporter family.</text>
</comment>
<dbReference type="SUPFAM" id="SSF103481">
    <property type="entry name" value="Multidrug resistance efflux transporter EmrE"/>
    <property type="match status" value="2"/>
</dbReference>
<dbReference type="InterPro" id="IPR037185">
    <property type="entry name" value="EmrE-like"/>
</dbReference>
<sequence>MNERSKAYIKLITAMLIWGSVGLFAKMIPMESAQIVLGRVVLGGIVLGIVYALSREKSSRTLLKKNIPVLALSGAAMGFNWIALFEAYKFTTVSLSTIAYYCAPIVVMAASPFFLKERITKTKALGILAAMAGLLFITGGLDGGSDPKRGFLFGLLAAVLYASVTLLNKKASGITGMEITLMQLFAAGIVILPYAVITNQSGWTMPPLSGVLALLIIGIIHTGFALFLYFSSIQQLPGQTVALLSYIDPCSALLFSAVFLGERMAVKDFAGAALILGGALYGELVQNRKGKTKFEK</sequence>
<feature type="transmembrane region" description="Helical" evidence="2">
    <location>
        <begin position="7"/>
        <end position="28"/>
    </location>
</feature>
<dbReference type="STRING" id="1776384.GCA_900086585_02872"/>
<evidence type="ECO:0000256" key="2">
    <source>
        <dbReference type="SAM" id="Phobius"/>
    </source>
</evidence>
<feature type="transmembrane region" description="Helical" evidence="2">
    <location>
        <begin position="179"/>
        <end position="197"/>
    </location>
</feature>
<feature type="transmembrane region" description="Helical" evidence="2">
    <location>
        <begin position="150"/>
        <end position="167"/>
    </location>
</feature>
<organism evidence="4 5">
    <name type="scientific">Emergencia timonensis</name>
    <dbReference type="NCBI Taxonomy" id="1776384"/>
    <lineage>
        <taxon>Bacteria</taxon>
        <taxon>Bacillati</taxon>
        <taxon>Bacillota</taxon>
        <taxon>Clostridia</taxon>
        <taxon>Peptostreptococcales</taxon>
        <taxon>Anaerovoracaceae</taxon>
        <taxon>Emergencia</taxon>
    </lineage>
</organism>
<feature type="transmembrane region" description="Helical" evidence="2">
    <location>
        <begin position="209"/>
        <end position="229"/>
    </location>
</feature>
<gene>
    <name evidence="4" type="ORF">DW099_02825</name>
</gene>
<reference evidence="4 5" key="1">
    <citation type="submission" date="2018-08" db="EMBL/GenBank/DDBJ databases">
        <title>A genome reference for cultivated species of the human gut microbiota.</title>
        <authorList>
            <person name="Zou Y."/>
            <person name="Xue W."/>
            <person name="Luo G."/>
        </authorList>
    </citation>
    <scope>NUCLEOTIDE SEQUENCE [LARGE SCALE GENOMIC DNA]</scope>
    <source>
        <strain evidence="4 5">AM07-24</strain>
    </source>
</reference>
<evidence type="ECO:0000313" key="4">
    <source>
        <dbReference type="EMBL" id="RHJ89522.1"/>
    </source>
</evidence>
<evidence type="ECO:0000313" key="5">
    <source>
        <dbReference type="Proteomes" id="UP000284841"/>
    </source>
</evidence>
<accession>A0A415E6W7</accession>
<dbReference type="PANTHER" id="PTHR22911:SF102">
    <property type="entry name" value="MEMBRANE PROTEIN"/>
    <property type="match status" value="1"/>
</dbReference>
<feature type="transmembrane region" description="Helical" evidence="2">
    <location>
        <begin position="266"/>
        <end position="284"/>
    </location>
</feature>
<comment type="caution">
    <text evidence="4">The sequence shown here is derived from an EMBL/GenBank/DDBJ whole genome shotgun (WGS) entry which is preliminary data.</text>
</comment>
<feature type="transmembrane region" description="Helical" evidence="2">
    <location>
        <begin position="66"/>
        <end position="85"/>
    </location>
</feature>
<dbReference type="Pfam" id="PF00892">
    <property type="entry name" value="EamA"/>
    <property type="match status" value="2"/>
</dbReference>
<feature type="transmembrane region" description="Helical" evidence="2">
    <location>
        <begin position="241"/>
        <end position="260"/>
    </location>
</feature>
<protein>
    <submittedName>
        <fullName evidence="4">EamA/RhaT family transporter</fullName>
    </submittedName>
</protein>
<dbReference type="OrthoDB" id="9814238at2"/>
<keyword evidence="2" id="KW-0812">Transmembrane</keyword>